<dbReference type="Gene3D" id="1.10.287.130">
    <property type="match status" value="1"/>
</dbReference>
<protein>
    <recommendedName>
        <fullName evidence="3">histidine kinase</fullName>
        <ecNumber evidence="3">2.7.13.3</ecNumber>
    </recommendedName>
</protein>
<dbReference type="InterPro" id="IPR050351">
    <property type="entry name" value="BphY/WalK/GraS-like"/>
</dbReference>
<keyword evidence="5 11" id="KW-0808">Transferase</keyword>
<evidence type="ECO:0000256" key="4">
    <source>
        <dbReference type="ARBA" id="ARBA00022553"/>
    </source>
</evidence>
<dbReference type="PATRIC" id="fig|49338.4.peg.4192"/>
<dbReference type="SMART" id="SM00304">
    <property type="entry name" value="HAMP"/>
    <property type="match status" value="1"/>
</dbReference>
<dbReference type="InterPro" id="IPR003661">
    <property type="entry name" value="HisK_dim/P_dom"/>
</dbReference>
<dbReference type="GO" id="GO:0016020">
    <property type="term" value="C:membrane"/>
    <property type="evidence" value="ECO:0007669"/>
    <property type="project" value="UniProtKB-SubCell"/>
</dbReference>
<dbReference type="PRINTS" id="PR00344">
    <property type="entry name" value="BCTRLSENSOR"/>
</dbReference>
<comment type="catalytic activity">
    <reaction evidence="1">
        <text>ATP + protein L-histidine = ADP + protein N-phospho-L-histidine.</text>
        <dbReference type="EC" id="2.7.13.3"/>
    </reaction>
</comment>
<dbReference type="CDD" id="cd00082">
    <property type="entry name" value="HisKA"/>
    <property type="match status" value="1"/>
</dbReference>
<comment type="subcellular location">
    <subcellularLocation>
        <location evidence="2">Membrane</location>
    </subcellularLocation>
</comment>
<dbReference type="InterPro" id="IPR005467">
    <property type="entry name" value="His_kinase_dom"/>
</dbReference>
<dbReference type="PROSITE" id="PS50885">
    <property type="entry name" value="HAMP"/>
    <property type="match status" value="1"/>
</dbReference>
<name>A0A098B4G9_DESHA</name>
<dbReference type="RefSeq" id="WP_011461253.1">
    <property type="nucleotide sequence ID" value="NZ_JAYFNZ010000042.1"/>
</dbReference>
<evidence type="ECO:0000256" key="5">
    <source>
        <dbReference type="ARBA" id="ARBA00022679"/>
    </source>
</evidence>
<dbReference type="FunFam" id="1.10.287.130:FF:000001">
    <property type="entry name" value="Two-component sensor histidine kinase"/>
    <property type="match status" value="1"/>
</dbReference>
<dbReference type="Pfam" id="PF00672">
    <property type="entry name" value="HAMP"/>
    <property type="match status" value="1"/>
</dbReference>
<evidence type="ECO:0000256" key="7">
    <source>
        <dbReference type="ARBA" id="ARBA00023012"/>
    </source>
</evidence>
<evidence type="ECO:0000256" key="2">
    <source>
        <dbReference type="ARBA" id="ARBA00004370"/>
    </source>
</evidence>
<keyword evidence="6 11" id="KW-0418">Kinase</keyword>
<dbReference type="PROSITE" id="PS50109">
    <property type="entry name" value="HIS_KIN"/>
    <property type="match status" value="1"/>
</dbReference>
<accession>A0A098B4G9</accession>
<dbReference type="Gene3D" id="3.30.565.10">
    <property type="entry name" value="Histidine kinase-like ATPase, C-terminal domain"/>
    <property type="match status" value="1"/>
</dbReference>
<evidence type="ECO:0000259" key="10">
    <source>
        <dbReference type="PROSITE" id="PS50885"/>
    </source>
</evidence>
<feature type="transmembrane region" description="Helical" evidence="8">
    <location>
        <begin position="272"/>
        <end position="296"/>
    </location>
</feature>
<keyword evidence="7" id="KW-0902">Two-component regulatory system</keyword>
<dbReference type="GO" id="GO:0030295">
    <property type="term" value="F:protein kinase activator activity"/>
    <property type="evidence" value="ECO:0007669"/>
    <property type="project" value="TreeGrafter"/>
</dbReference>
<dbReference type="EC" id="2.7.13.3" evidence="3"/>
<dbReference type="InterPro" id="IPR003594">
    <property type="entry name" value="HATPase_dom"/>
</dbReference>
<keyword evidence="8" id="KW-0472">Membrane</keyword>
<evidence type="ECO:0000256" key="1">
    <source>
        <dbReference type="ARBA" id="ARBA00000085"/>
    </source>
</evidence>
<dbReference type="InterPro" id="IPR003660">
    <property type="entry name" value="HAMP_dom"/>
</dbReference>
<evidence type="ECO:0000313" key="11">
    <source>
        <dbReference type="EMBL" id="CDX03788.1"/>
    </source>
</evidence>
<feature type="domain" description="Histidine kinase" evidence="9">
    <location>
        <begin position="367"/>
        <end position="578"/>
    </location>
</feature>
<evidence type="ECO:0000256" key="8">
    <source>
        <dbReference type="SAM" id="Phobius"/>
    </source>
</evidence>
<dbReference type="InterPro" id="IPR036890">
    <property type="entry name" value="HATPase_C_sf"/>
</dbReference>
<dbReference type="InterPro" id="IPR036097">
    <property type="entry name" value="HisK_dim/P_sf"/>
</dbReference>
<keyword evidence="8" id="KW-0812">Transmembrane</keyword>
<dbReference type="SUPFAM" id="SSF47384">
    <property type="entry name" value="Homodimeric domain of signal transducing histidine kinase"/>
    <property type="match status" value="1"/>
</dbReference>
<evidence type="ECO:0000256" key="6">
    <source>
        <dbReference type="ARBA" id="ARBA00022777"/>
    </source>
</evidence>
<sequence length="578" mass="65190">MTKSIVFKWFLLTALLFSTLFLVMGITQNYFFEKYYIDRKSDTLRLDMKEYTERAAMMGAEAASQELYKHNRVWITELDEYGRIRDVEDYYIEVKLKDEAQGRWRIPMYSFAGEFSADVLSSLTVGDEVIIDTVNIGEERIPYHIQTGSTGVVNLNLAHKLHGPQADQAYSHLSTGLYKGTITETVFPERPEDIAFPYQEHYFLEQVKEFQAGLLAEQGQPLQDSKEWGAVENFAEYKLISEPIREHGAKGYILAMTSLQPVDEAIGVIRQFYPYFLGVALLCMLVLAFVLSKWLAKPLLSINRITGKIAAMDFTEKLPVGSEDEIGQLSRNINHLSSRMEGYIEQLKRDLDQEKRLEKTRKEFIAGVSHELKTPLAVMKSCLAIIKDGIAAEKREHYFQAMEEEIERMDLLVVNMLDLAKFASGTYKPEMAPFAIDQAIAEAARSLAEPIGEKNLTLTLNLCSLRVVGHQGLISRVITNFLSNAIRHTEEGGAIAIAVSDKGQTAEISVENQGSPLAEADRKKIWEQFYRGEARAAKAGTGLGLALSKEILELHHGVYGVENTRDGVRFFFTLPVQP</sequence>
<evidence type="ECO:0000259" key="9">
    <source>
        <dbReference type="PROSITE" id="PS50109"/>
    </source>
</evidence>
<reference evidence="11" key="1">
    <citation type="submission" date="2014-07" db="EMBL/GenBank/DDBJ databases">
        <authorList>
            <person name="Hornung V.Bastian."/>
        </authorList>
    </citation>
    <scope>NUCLEOTIDE SEQUENCE</scope>
    <source>
        <strain evidence="11">PCE-S</strain>
    </source>
</reference>
<dbReference type="EMBL" id="LK996017">
    <property type="protein sequence ID" value="CDX03788.1"/>
    <property type="molecule type" value="Genomic_DNA"/>
</dbReference>
<dbReference type="Gene3D" id="6.10.340.10">
    <property type="match status" value="1"/>
</dbReference>
<dbReference type="CDD" id="cd00075">
    <property type="entry name" value="HATPase"/>
    <property type="match status" value="1"/>
</dbReference>
<dbReference type="OMA" id="EDSFIPF"/>
<dbReference type="PANTHER" id="PTHR42878:SF3">
    <property type="entry name" value="HISTIDINE PROTEIN KINASE SAES"/>
    <property type="match status" value="1"/>
</dbReference>
<dbReference type="Pfam" id="PF00512">
    <property type="entry name" value="HisKA"/>
    <property type="match status" value="1"/>
</dbReference>
<gene>
    <name evidence="11" type="ORF">DPCES_3902</name>
</gene>
<dbReference type="PANTHER" id="PTHR42878">
    <property type="entry name" value="TWO-COMPONENT HISTIDINE KINASE"/>
    <property type="match status" value="1"/>
</dbReference>
<dbReference type="CDD" id="cd06225">
    <property type="entry name" value="HAMP"/>
    <property type="match status" value="1"/>
</dbReference>
<keyword evidence="4" id="KW-0597">Phosphoprotein</keyword>
<evidence type="ECO:0000256" key="3">
    <source>
        <dbReference type="ARBA" id="ARBA00012438"/>
    </source>
</evidence>
<dbReference type="SUPFAM" id="SSF55874">
    <property type="entry name" value="ATPase domain of HSP90 chaperone/DNA topoisomerase II/histidine kinase"/>
    <property type="match status" value="1"/>
</dbReference>
<dbReference type="SMART" id="SM00387">
    <property type="entry name" value="HATPase_c"/>
    <property type="match status" value="1"/>
</dbReference>
<dbReference type="GO" id="GO:0000156">
    <property type="term" value="F:phosphorelay response regulator activity"/>
    <property type="evidence" value="ECO:0007669"/>
    <property type="project" value="TreeGrafter"/>
</dbReference>
<dbReference type="GO" id="GO:0000155">
    <property type="term" value="F:phosphorelay sensor kinase activity"/>
    <property type="evidence" value="ECO:0007669"/>
    <property type="project" value="InterPro"/>
</dbReference>
<organism evidence="11">
    <name type="scientific">Desulfitobacterium hafniense</name>
    <name type="common">Desulfitobacterium frappieri</name>
    <dbReference type="NCBI Taxonomy" id="49338"/>
    <lineage>
        <taxon>Bacteria</taxon>
        <taxon>Bacillati</taxon>
        <taxon>Bacillota</taxon>
        <taxon>Clostridia</taxon>
        <taxon>Eubacteriales</taxon>
        <taxon>Desulfitobacteriaceae</taxon>
        <taxon>Desulfitobacterium</taxon>
    </lineage>
</organism>
<dbReference type="SUPFAM" id="SSF158472">
    <property type="entry name" value="HAMP domain-like"/>
    <property type="match status" value="1"/>
</dbReference>
<keyword evidence="8" id="KW-1133">Transmembrane helix</keyword>
<dbReference type="Pfam" id="PF02518">
    <property type="entry name" value="HATPase_c"/>
    <property type="match status" value="1"/>
</dbReference>
<dbReference type="SMART" id="SM00388">
    <property type="entry name" value="HisKA"/>
    <property type="match status" value="1"/>
</dbReference>
<feature type="domain" description="HAMP" evidence="10">
    <location>
        <begin position="293"/>
        <end position="345"/>
    </location>
</feature>
<proteinExistence type="predicted"/>
<dbReference type="AlphaFoldDB" id="A0A098B4G9"/>
<dbReference type="InterPro" id="IPR004358">
    <property type="entry name" value="Sig_transdc_His_kin-like_C"/>
</dbReference>
<dbReference type="GO" id="GO:0007234">
    <property type="term" value="P:osmosensory signaling via phosphorelay pathway"/>
    <property type="evidence" value="ECO:0007669"/>
    <property type="project" value="TreeGrafter"/>
</dbReference>